<sequence>MELELPAVVEDVPTPCFLLDVDRVKANIARMQDTCQRLGVALRPHTKTHKTLEVADMVTNGQKRKIVCSTIAECNFYADAGYDDILLAFPVTANKIARYAQLANRLQEFHLLLSSVENLGCLRDAASRLDAGKICWDPMGQRDVVRVGRCLWEEPCFRFRGVYTHCGESYEKMAPDARAADQATVTARLQDIASRLRTAGIDVPEVTTGSTPTCSMAGDVLRAVDQFHPGNFVFYDYENYLLGSCKLSDIACCVATRVVCQRPDLDTLVVDCGFTALGHDGMRQRPDDFCVIKDHPNLRLVPLQPCTSGISLTQGTQSLVYGNLSRAGSRAETSSHPSVTCSQPAREMVGLLILGVLVLLPSAALGGPLHPTCDSARPCGQSGTKPVTPRIMGGREAMDGEWPWTVSLAANDEPLCGGALIHDRVVLTAAHCFEDPNLRDIRRWKVVAGKHHLGQVDTHTQLFRVKRLVMHEQFLHTTVIDNDIALLLLDHSLNYTHHVRPICLSPTEQKLSSGHGCVMAGWGSTEGTGPDFVLNVVRVRIVSDELCSKLDWYGSNFLPCADILRRFQRRRERCLLRVCSYGYNCGEKKSPGIYTNVSYYLRWIYDNMNKLDVQPCLELIG</sequence>
<protein>
    <recommendedName>
        <fullName evidence="2">Peptidase S1 domain-containing protein</fullName>
    </recommendedName>
</protein>
<dbReference type="Gene3D" id="3.20.20.10">
    <property type="entry name" value="Alanine racemase"/>
    <property type="match status" value="1"/>
</dbReference>
<dbReference type="PANTHER" id="PTHR24252:SF8">
    <property type="entry name" value="ACROSIN"/>
    <property type="match status" value="1"/>
</dbReference>
<dbReference type="PANTHER" id="PTHR24252">
    <property type="entry name" value="ACROSIN-RELATED"/>
    <property type="match status" value="1"/>
</dbReference>
<feature type="domain" description="Peptidase S1" evidence="2">
    <location>
        <begin position="391"/>
        <end position="609"/>
    </location>
</feature>
<dbReference type="GO" id="GO:0006508">
    <property type="term" value="P:proteolysis"/>
    <property type="evidence" value="ECO:0007669"/>
    <property type="project" value="InterPro"/>
</dbReference>
<dbReference type="PROSITE" id="PS50240">
    <property type="entry name" value="TRYPSIN_DOM"/>
    <property type="match status" value="1"/>
</dbReference>
<dbReference type="InterPro" id="IPR043504">
    <property type="entry name" value="Peptidase_S1_PA_chymotrypsin"/>
</dbReference>
<dbReference type="GO" id="GO:0004252">
    <property type="term" value="F:serine-type endopeptidase activity"/>
    <property type="evidence" value="ECO:0007669"/>
    <property type="project" value="InterPro"/>
</dbReference>
<dbReference type="Proteomes" id="UP000245119">
    <property type="component" value="Linkage Group LG1"/>
</dbReference>
<dbReference type="InterPro" id="IPR029066">
    <property type="entry name" value="PLP-binding_barrel"/>
</dbReference>
<dbReference type="OrthoDB" id="10012881at2759"/>
<dbReference type="EMBL" id="PZQS01000001">
    <property type="protein sequence ID" value="PVD37435.1"/>
    <property type="molecule type" value="Genomic_DNA"/>
</dbReference>
<organism evidence="3 4">
    <name type="scientific">Pomacea canaliculata</name>
    <name type="common">Golden apple snail</name>
    <dbReference type="NCBI Taxonomy" id="400727"/>
    <lineage>
        <taxon>Eukaryota</taxon>
        <taxon>Metazoa</taxon>
        <taxon>Spiralia</taxon>
        <taxon>Lophotrochozoa</taxon>
        <taxon>Mollusca</taxon>
        <taxon>Gastropoda</taxon>
        <taxon>Caenogastropoda</taxon>
        <taxon>Architaenioglossa</taxon>
        <taxon>Ampullarioidea</taxon>
        <taxon>Ampullariidae</taxon>
        <taxon>Pomacea</taxon>
    </lineage>
</organism>
<dbReference type="SMART" id="SM00020">
    <property type="entry name" value="Tryp_SPc"/>
    <property type="match status" value="1"/>
</dbReference>
<comment type="caution">
    <text evidence="3">The sequence shown here is derived from an EMBL/GenBank/DDBJ whole genome shotgun (WGS) entry which is preliminary data.</text>
</comment>
<keyword evidence="4" id="KW-1185">Reference proteome</keyword>
<dbReference type="STRING" id="400727.A0A2T7PVI1"/>
<evidence type="ECO:0000256" key="1">
    <source>
        <dbReference type="ARBA" id="ARBA00023157"/>
    </source>
</evidence>
<proteinExistence type="predicted"/>
<reference evidence="3 4" key="1">
    <citation type="submission" date="2018-04" db="EMBL/GenBank/DDBJ databases">
        <title>The genome of golden apple snail Pomacea canaliculata provides insight into stress tolerance and invasive adaptation.</title>
        <authorList>
            <person name="Liu C."/>
            <person name="Liu B."/>
            <person name="Ren Y."/>
            <person name="Zhang Y."/>
            <person name="Wang H."/>
            <person name="Li S."/>
            <person name="Jiang F."/>
            <person name="Yin L."/>
            <person name="Zhang G."/>
            <person name="Qian W."/>
            <person name="Fan W."/>
        </authorList>
    </citation>
    <scope>NUCLEOTIDE SEQUENCE [LARGE SCALE GENOMIC DNA]</scope>
    <source>
        <strain evidence="3">SZHN2017</strain>
        <tissue evidence="3">Muscle</tissue>
    </source>
</reference>
<dbReference type="CDD" id="cd00190">
    <property type="entry name" value="Tryp_SPc"/>
    <property type="match status" value="1"/>
</dbReference>
<keyword evidence="1" id="KW-1015">Disulfide bond</keyword>
<name>A0A2T7PVI1_POMCA</name>
<evidence type="ECO:0000313" key="4">
    <source>
        <dbReference type="Proteomes" id="UP000245119"/>
    </source>
</evidence>
<accession>A0A2T7PVI1</accession>
<dbReference type="Pfam" id="PF00089">
    <property type="entry name" value="Trypsin"/>
    <property type="match status" value="1"/>
</dbReference>
<dbReference type="InterPro" id="IPR009003">
    <property type="entry name" value="Peptidase_S1_PA"/>
</dbReference>
<dbReference type="InterPro" id="IPR001314">
    <property type="entry name" value="Peptidase_S1A"/>
</dbReference>
<evidence type="ECO:0000259" key="2">
    <source>
        <dbReference type="PROSITE" id="PS50240"/>
    </source>
</evidence>
<dbReference type="FunFam" id="2.40.10.10:FF:000068">
    <property type="entry name" value="transmembrane protease serine 2"/>
    <property type="match status" value="1"/>
</dbReference>
<dbReference type="PRINTS" id="PR00722">
    <property type="entry name" value="CHYMOTRYPSIN"/>
</dbReference>
<dbReference type="InterPro" id="IPR042208">
    <property type="entry name" value="D-ser_dehydrat-like_sf"/>
</dbReference>
<dbReference type="PROSITE" id="PS00134">
    <property type="entry name" value="TRYPSIN_HIS"/>
    <property type="match status" value="1"/>
</dbReference>
<dbReference type="SUPFAM" id="SSF50494">
    <property type="entry name" value="Trypsin-like serine proteases"/>
    <property type="match status" value="1"/>
</dbReference>
<dbReference type="Gene3D" id="2.40.37.20">
    <property type="entry name" value="D-serine dehydratase-like domain"/>
    <property type="match status" value="1"/>
</dbReference>
<gene>
    <name evidence="3" type="ORF">C0Q70_00025</name>
</gene>
<dbReference type="InterPro" id="IPR018114">
    <property type="entry name" value="TRYPSIN_HIS"/>
</dbReference>
<dbReference type="InterPro" id="IPR001254">
    <property type="entry name" value="Trypsin_dom"/>
</dbReference>
<dbReference type="SUPFAM" id="SSF51419">
    <property type="entry name" value="PLP-binding barrel"/>
    <property type="match status" value="1"/>
</dbReference>
<evidence type="ECO:0000313" key="3">
    <source>
        <dbReference type="EMBL" id="PVD37435.1"/>
    </source>
</evidence>
<dbReference type="Gene3D" id="2.40.10.10">
    <property type="entry name" value="Trypsin-like serine proteases"/>
    <property type="match status" value="1"/>
</dbReference>
<dbReference type="AlphaFoldDB" id="A0A2T7PVI1"/>